<dbReference type="Gene3D" id="2.60.40.1220">
    <property type="match status" value="1"/>
</dbReference>
<name>A0A402AY07_9CHLR</name>
<dbReference type="InterPro" id="IPR014756">
    <property type="entry name" value="Ig_E-set"/>
</dbReference>
<feature type="domain" description="CopC" evidence="3">
    <location>
        <begin position="9"/>
        <end position="76"/>
    </location>
</feature>
<dbReference type="Proteomes" id="UP000287188">
    <property type="component" value="Unassembled WGS sequence"/>
</dbReference>
<keyword evidence="5" id="KW-1185">Reference proteome</keyword>
<proteinExistence type="predicted"/>
<keyword evidence="2" id="KW-0186">Copper</keyword>
<evidence type="ECO:0000256" key="2">
    <source>
        <dbReference type="ARBA" id="ARBA00023008"/>
    </source>
</evidence>
<gene>
    <name evidence="4" type="ORF">KDK_78020</name>
</gene>
<dbReference type="Pfam" id="PF04234">
    <property type="entry name" value="CopC"/>
    <property type="match status" value="1"/>
</dbReference>
<dbReference type="GO" id="GO:0005507">
    <property type="term" value="F:copper ion binding"/>
    <property type="evidence" value="ECO:0007669"/>
    <property type="project" value="InterPro"/>
</dbReference>
<dbReference type="OrthoDB" id="164785at2"/>
<evidence type="ECO:0000313" key="4">
    <source>
        <dbReference type="EMBL" id="GCE24002.1"/>
    </source>
</evidence>
<keyword evidence="1" id="KW-0732">Signal</keyword>
<evidence type="ECO:0000313" key="5">
    <source>
        <dbReference type="Proteomes" id="UP000287188"/>
    </source>
</evidence>
<evidence type="ECO:0000256" key="1">
    <source>
        <dbReference type="ARBA" id="ARBA00022729"/>
    </source>
</evidence>
<dbReference type="InterPro" id="IPR007348">
    <property type="entry name" value="CopC_dom"/>
</dbReference>
<dbReference type="InterPro" id="IPR014755">
    <property type="entry name" value="Cu-Rt/internalin_Ig-like"/>
</dbReference>
<dbReference type="AlphaFoldDB" id="A0A402AY07"/>
<accession>A0A402AY07</accession>
<dbReference type="GO" id="GO:0046688">
    <property type="term" value="P:response to copper ion"/>
    <property type="evidence" value="ECO:0007669"/>
    <property type="project" value="InterPro"/>
</dbReference>
<dbReference type="GO" id="GO:0042597">
    <property type="term" value="C:periplasmic space"/>
    <property type="evidence" value="ECO:0007669"/>
    <property type="project" value="InterPro"/>
</dbReference>
<evidence type="ECO:0000259" key="3">
    <source>
        <dbReference type="Pfam" id="PF04234"/>
    </source>
</evidence>
<protein>
    <recommendedName>
        <fullName evidence="3">CopC domain-containing protein</fullName>
    </recommendedName>
</protein>
<comment type="caution">
    <text evidence="4">The sequence shown here is derived from an EMBL/GenBank/DDBJ whole genome shotgun (WGS) entry which is preliminary data.</text>
</comment>
<reference evidence="5" key="1">
    <citation type="submission" date="2018-12" db="EMBL/GenBank/DDBJ databases">
        <title>Tengunoibacter tsumagoiensis gen. nov., sp. nov., Dictyobacter kobayashii sp. nov., D. alpinus sp. nov., and D. joshuensis sp. nov. and description of Dictyobacteraceae fam. nov. within the order Ktedonobacterales isolated from Tengu-no-mugimeshi.</title>
        <authorList>
            <person name="Wang C.M."/>
            <person name="Zheng Y."/>
            <person name="Sakai Y."/>
            <person name="Toyoda A."/>
            <person name="Minakuchi Y."/>
            <person name="Abe K."/>
            <person name="Yokota A."/>
            <person name="Yabe S."/>
        </authorList>
    </citation>
    <scope>NUCLEOTIDE SEQUENCE [LARGE SCALE GENOMIC DNA]</scope>
    <source>
        <strain evidence="5">Uno11</strain>
    </source>
</reference>
<dbReference type="EMBL" id="BIFS01000002">
    <property type="protein sequence ID" value="GCE24002.1"/>
    <property type="molecule type" value="Genomic_DNA"/>
</dbReference>
<dbReference type="SUPFAM" id="SSF81296">
    <property type="entry name" value="E set domains"/>
    <property type="match status" value="1"/>
</dbReference>
<sequence>MTTAENMKPGATNSNLFVYGPSGELISQGDARVDLNNPARMSVNIKPEKNGVYVVRWITVSAQDGDPDQGAYVFTVGPAASGTTTQPQAAATLKLRLHPQAPATAVTLVLLPGPRLSAVSLPL</sequence>
<organism evidence="4 5">
    <name type="scientific">Dictyobacter kobayashii</name>
    <dbReference type="NCBI Taxonomy" id="2014872"/>
    <lineage>
        <taxon>Bacteria</taxon>
        <taxon>Bacillati</taxon>
        <taxon>Chloroflexota</taxon>
        <taxon>Ktedonobacteria</taxon>
        <taxon>Ktedonobacterales</taxon>
        <taxon>Dictyobacteraceae</taxon>
        <taxon>Dictyobacter</taxon>
    </lineage>
</organism>